<dbReference type="RefSeq" id="WP_184004305.1">
    <property type="nucleotide sequence ID" value="NZ_BAABIF010000001.1"/>
</dbReference>
<dbReference type="InterPro" id="IPR012349">
    <property type="entry name" value="Split_barrel_FMN-bd"/>
</dbReference>
<feature type="domain" description="General stress protein FMN-binding split barrel" evidence="1">
    <location>
        <begin position="9"/>
        <end position="139"/>
    </location>
</feature>
<organism evidence="2 3">
    <name type="scientific">Stakelama sediminis</name>
    <dbReference type="NCBI Taxonomy" id="463200"/>
    <lineage>
        <taxon>Bacteria</taxon>
        <taxon>Pseudomonadati</taxon>
        <taxon>Pseudomonadota</taxon>
        <taxon>Alphaproteobacteria</taxon>
        <taxon>Sphingomonadales</taxon>
        <taxon>Sphingomonadaceae</taxon>
        <taxon>Stakelama</taxon>
    </lineage>
</organism>
<dbReference type="InterPro" id="IPR038725">
    <property type="entry name" value="YdaG_split_barrel_FMN-bd"/>
</dbReference>
<gene>
    <name evidence="2" type="ORF">FHR23_002452</name>
</gene>
<dbReference type="SUPFAM" id="SSF50475">
    <property type="entry name" value="FMN-binding split barrel"/>
    <property type="match status" value="1"/>
</dbReference>
<evidence type="ECO:0000313" key="3">
    <source>
        <dbReference type="Proteomes" id="UP000554342"/>
    </source>
</evidence>
<dbReference type="InterPro" id="IPR052917">
    <property type="entry name" value="Stress-Dev_Protein"/>
</dbReference>
<dbReference type="PANTHER" id="PTHR34818:SF1">
    <property type="entry name" value="PROTEIN BLI-3"/>
    <property type="match status" value="1"/>
</dbReference>
<accession>A0A840Z077</accession>
<keyword evidence="3" id="KW-1185">Reference proteome</keyword>
<comment type="caution">
    <text evidence="2">The sequence shown here is derived from an EMBL/GenBank/DDBJ whole genome shotgun (WGS) entry which is preliminary data.</text>
</comment>
<sequence length="156" mass="17285">MTDTSEIRTHMWKALADSPFLMIGLTDKSAPSEPMTAQLDKDADSAFWFYTSKRNRLAGGGPAMAHFSAKGHGLFACISGTLTQETDSTVIDKHWSNAVEAWFDGGRDDPDMMMLRFDLDDAEIWQADASIKGVFNMLTGRTMRGDEMGRHTETAL</sequence>
<protein>
    <submittedName>
        <fullName evidence="2">General stress protein 26</fullName>
    </submittedName>
</protein>
<dbReference type="Gene3D" id="2.30.110.10">
    <property type="entry name" value="Electron Transport, Fmn-binding Protein, Chain A"/>
    <property type="match status" value="1"/>
</dbReference>
<evidence type="ECO:0000313" key="2">
    <source>
        <dbReference type="EMBL" id="MBB5719511.1"/>
    </source>
</evidence>
<reference evidence="2 3" key="1">
    <citation type="submission" date="2020-08" db="EMBL/GenBank/DDBJ databases">
        <title>Genomic Encyclopedia of Type Strains, Phase IV (KMG-IV): sequencing the most valuable type-strain genomes for metagenomic binning, comparative biology and taxonomic classification.</title>
        <authorList>
            <person name="Goeker M."/>
        </authorList>
    </citation>
    <scope>NUCLEOTIDE SEQUENCE [LARGE SCALE GENOMIC DNA]</scope>
    <source>
        <strain evidence="2 3">DSM 27203</strain>
    </source>
</reference>
<dbReference type="Pfam" id="PF16242">
    <property type="entry name" value="Pyrid_ox_like"/>
    <property type="match status" value="1"/>
</dbReference>
<dbReference type="PANTHER" id="PTHR34818">
    <property type="entry name" value="PROTEIN BLI-3"/>
    <property type="match status" value="1"/>
</dbReference>
<proteinExistence type="predicted"/>
<dbReference type="EMBL" id="JACIJI010000004">
    <property type="protein sequence ID" value="MBB5719511.1"/>
    <property type="molecule type" value="Genomic_DNA"/>
</dbReference>
<name>A0A840Z077_9SPHN</name>
<dbReference type="AlphaFoldDB" id="A0A840Z077"/>
<evidence type="ECO:0000259" key="1">
    <source>
        <dbReference type="Pfam" id="PF16242"/>
    </source>
</evidence>
<dbReference type="Proteomes" id="UP000554342">
    <property type="component" value="Unassembled WGS sequence"/>
</dbReference>